<dbReference type="Proteomes" id="UP001229244">
    <property type="component" value="Unassembled WGS sequence"/>
</dbReference>
<name>A0AAE3VT92_9HYPH</name>
<evidence type="ECO:0000313" key="3">
    <source>
        <dbReference type="Proteomes" id="UP001229244"/>
    </source>
</evidence>
<proteinExistence type="predicted"/>
<protein>
    <submittedName>
        <fullName evidence="2">Uncharacterized protein</fullName>
    </submittedName>
</protein>
<feature type="signal peptide" evidence="1">
    <location>
        <begin position="1"/>
        <end position="18"/>
    </location>
</feature>
<dbReference type="EMBL" id="JAUSUL010000009">
    <property type="protein sequence ID" value="MDQ0317797.1"/>
    <property type="molecule type" value="Genomic_DNA"/>
</dbReference>
<evidence type="ECO:0000256" key="1">
    <source>
        <dbReference type="SAM" id="SignalP"/>
    </source>
</evidence>
<organism evidence="2 3">
    <name type="scientific">Amorphus orientalis</name>
    <dbReference type="NCBI Taxonomy" id="649198"/>
    <lineage>
        <taxon>Bacteria</taxon>
        <taxon>Pseudomonadati</taxon>
        <taxon>Pseudomonadota</taxon>
        <taxon>Alphaproteobacteria</taxon>
        <taxon>Hyphomicrobiales</taxon>
        <taxon>Amorphaceae</taxon>
        <taxon>Amorphus</taxon>
    </lineage>
</organism>
<keyword evidence="3" id="KW-1185">Reference proteome</keyword>
<evidence type="ECO:0000313" key="2">
    <source>
        <dbReference type="EMBL" id="MDQ0317797.1"/>
    </source>
</evidence>
<keyword evidence="1" id="KW-0732">Signal</keyword>
<feature type="chain" id="PRO_5041945119" evidence="1">
    <location>
        <begin position="19"/>
        <end position="151"/>
    </location>
</feature>
<reference evidence="2" key="1">
    <citation type="submission" date="2023-07" db="EMBL/GenBank/DDBJ databases">
        <title>Genomic Encyclopedia of Type Strains, Phase IV (KMG-IV): sequencing the most valuable type-strain genomes for metagenomic binning, comparative biology and taxonomic classification.</title>
        <authorList>
            <person name="Goeker M."/>
        </authorList>
    </citation>
    <scope>NUCLEOTIDE SEQUENCE</scope>
    <source>
        <strain evidence="2">DSM 21202</strain>
    </source>
</reference>
<comment type="caution">
    <text evidence="2">The sequence shown here is derived from an EMBL/GenBank/DDBJ whole genome shotgun (WGS) entry which is preliminary data.</text>
</comment>
<dbReference type="AlphaFoldDB" id="A0AAE3VT92"/>
<gene>
    <name evidence="2" type="ORF">J2S73_004284</name>
</gene>
<dbReference type="RefSeq" id="WP_306887722.1">
    <property type="nucleotide sequence ID" value="NZ_JAUSUL010000009.1"/>
</dbReference>
<sequence>MRSLAGLLLFFWSFSASAQTPTPEIPNASLNDIAMVQQHPGSPTGAVIVYNPHLCNQIGLACVFFKFHEHGHVALGHPFTMGVHPAALERDADRFAATHAPPPAIFTAWQLFMNGGSSANFVVYGTPYQRAHRLCVFSQQAGTWIGPSPCP</sequence>
<accession>A0AAE3VT92</accession>